<dbReference type="EMBL" id="RBAH01000010">
    <property type="protein sequence ID" value="RKN83922.1"/>
    <property type="molecule type" value="Genomic_DNA"/>
</dbReference>
<dbReference type="Proteomes" id="UP000282311">
    <property type="component" value="Unassembled WGS sequence"/>
</dbReference>
<name>A0A3B0CEH2_9BACL</name>
<evidence type="ECO:0000313" key="1">
    <source>
        <dbReference type="EMBL" id="RKN83922.1"/>
    </source>
</evidence>
<evidence type="ECO:0000313" key="2">
    <source>
        <dbReference type="Proteomes" id="UP000282311"/>
    </source>
</evidence>
<proteinExistence type="predicted"/>
<dbReference type="RefSeq" id="WP_120748086.1">
    <property type="nucleotide sequence ID" value="NZ_RBAH01000010.1"/>
</dbReference>
<organism evidence="1 2">
    <name type="scientific">Paenibacillus ginsengarvi</name>
    <dbReference type="NCBI Taxonomy" id="400777"/>
    <lineage>
        <taxon>Bacteria</taxon>
        <taxon>Bacillati</taxon>
        <taxon>Bacillota</taxon>
        <taxon>Bacilli</taxon>
        <taxon>Bacillales</taxon>
        <taxon>Paenibacillaceae</taxon>
        <taxon>Paenibacillus</taxon>
    </lineage>
</organism>
<protein>
    <submittedName>
        <fullName evidence="1">Uncharacterized protein</fullName>
    </submittedName>
</protein>
<accession>A0A3B0CEH2</accession>
<dbReference type="AlphaFoldDB" id="A0A3B0CEH2"/>
<gene>
    <name evidence="1" type="ORF">D7M11_15165</name>
</gene>
<reference evidence="1 2" key="1">
    <citation type="journal article" date="2007" name="Int. J. Syst. Evol. Microbiol.">
        <title>Paenibacillus ginsengarvi sp. nov., isolated from soil from ginseng cultivation.</title>
        <authorList>
            <person name="Yoon M.H."/>
            <person name="Ten L.N."/>
            <person name="Im W.T."/>
        </authorList>
    </citation>
    <scope>NUCLEOTIDE SEQUENCE [LARGE SCALE GENOMIC DNA]</scope>
    <source>
        <strain evidence="1 2">KCTC 13059</strain>
    </source>
</reference>
<comment type="caution">
    <text evidence="1">The sequence shown here is derived from an EMBL/GenBank/DDBJ whole genome shotgun (WGS) entry which is preliminary data.</text>
</comment>
<keyword evidence="2" id="KW-1185">Reference proteome</keyword>
<sequence>MKIWIWTAACCLAAIIGLALTFGTSYPLTVPRALLAIEAGQARVVPLTPDAVKLVARRGPSEQQLTSFLGQRGWTYKETLEGRIVYEKEGITLSAASRFRRGYWWYDLDKAP</sequence>